<proteinExistence type="predicted"/>
<reference evidence="1 2" key="1">
    <citation type="submission" date="2007-09" db="EMBL/GenBank/DDBJ databases">
        <title>Draft genome sequence of Peptostreptococcus micros (ATCC 33270).</title>
        <authorList>
            <person name="Sudarsanam P."/>
            <person name="Ley R."/>
            <person name="Guruge J."/>
            <person name="Turnbaugh P.J."/>
            <person name="Mahowald M."/>
            <person name="Liep D."/>
            <person name="Gordon J."/>
        </authorList>
    </citation>
    <scope>NUCLEOTIDE SEQUENCE [LARGE SCALE GENOMIC DNA]</scope>
    <source>
        <strain evidence="1 2">ATCC 33270</strain>
    </source>
</reference>
<dbReference type="Proteomes" id="UP000003162">
    <property type="component" value="Unassembled WGS sequence"/>
</dbReference>
<organism evidence="1 2">
    <name type="scientific">Parvimonas micra ATCC 33270</name>
    <dbReference type="NCBI Taxonomy" id="411465"/>
    <lineage>
        <taxon>Bacteria</taxon>
        <taxon>Bacillati</taxon>
        <taxon>Bacillota</taxon>
        <taxon>Tissierellia</taxon>
        <taxon>Tissierellales</taxon>
        <taxon>Peptoniphilaceae</taxon>
        <taxon>Parvimonas</taxon>
    </lineage>
</organism>
<dbReference type="HOGENOM" id="CLU_2247435_0_0_9"/>
<evidence type="ECO:0000313" key="2">
    <source>
        <dbReference type="Proteomes" id="UP000003162"/>
    </source>
</evidence>
<reference evidence="1 2" key="2">
    <citation type="submission" date="2007-09" db="EMBL/GenBank/DDBJ databases">
        <authorList>
            <person name="Fulton L."/>
            <person name="Clifton S."/>
            <person name="Fulton B."/>
            <person name="Xu J."/>
            <person name="Minx P."/>
            <person name="Pepin K.H."/>
            <person name="Johnson M."/>
            <person name="Thiruvilangam P."/>
            <person name="Bhonagiri V."/>
            <person name="Nash W.E."/>
            <person name="Mardis E.R."/>
            <person name="Wilson R.K."/>
        </authorList>
    </citation>
    <scope>NUCLEOTIDE SEQUENCE [LARGE SCALE GENOMIC DNA]</scope>
    <source>
        <strain evidence="1 2">ATCC 33270</strain>
    </source>
</reference>
<protein>
    <submittedName>
        <fullName evidence="1">Uncharacterized protein</fullName>
    </submittedName>
</protein>
<dbReference type="GeneID" id="93384976"/>
<name>A8SKM1_9FIRM</name>
<accession>A8SKM1</accession>
<comment type="caution">
    <text evidence="1">The sequence shown here is derived from an EMBL/GenBank/DDBJ whole genome shotgun (WGS) entry which is preliminary data.</text>
</comment>
<evidence type="ECO:0000313" key="1">
    <source>
        <dbReference type="EMBL" id="EDP24141.1"/>
    </source>
</evidence>
<dbReference type="RefSeq" id="WP_004832606.1">
    <property type="nucleotide sequence ID" value="NZ_DS483517.1"/>
</dbReference>
<dbReference type="EMBL" id="ABEE02000016">
    <property type="protein sequence ID" value="EDP24141.1"/>
    <property type="molecule type" value="Genomic_DNA"/>
</dbReference>
<sequence length="104" mass="12449">MIIISEDERNIIFLEREKIRNINIHSSKKKIMASYFDPVSRDIILGEYDSSKKCERAFWFLILALEDDKEIFRMPKNNDDILNTQFFQNGKSKRTHYEMIGKTK</sequence>
<dbReference type="AlphaFoldDB" id="A8SKM1"/>
<gene>
    <name evidence="1" type="ORF">PEPMIC_00721</name>
</gene>